<dbReference type="PANTHER" id="PTHR43735">
    <property type="entry name" value="APOPTOSIS-INDUCING FACTOR 1"/>
    <property type="match status" value="1"/>
</dbReference>
<reference evidence="2 3" key="1">
    <citation type="journal article" date="2019" name="Sci. Rep.">
        <title>Comparative genomics of chytrid fungi reveal insights into the obligate biotrophic and pathogenic lifestyle of Synchytrium endobioticum.</title>
        <authorList>
            <person name="van de Vossenberg B.T.L.H."/>
            <person name="Warris S."/>
            <person name="Nguyen H.D.T."/>
            <person name="van Gent-Pelzer M.P.E."/>
            <person name="Joly D.L."/>
            <person name="van de Geest H.C."/>
            <person name="Bonants P.J.M."/>
            <person name="Smith D.S."/>
            <person name="Levesque C.A."/>
            <person name="van der Lee T.A.J."/>
        </authorList>
    </citation>
    <scope>NUCLEOTIDE SEQUENCE [LARGE SCALE GENOMIC DNA]</scope>
    <source>
        <strain evidence="2 3">CBS 809.83</strain>
    </source>
</reference>
<gene>
    <name evidence="2" type="ORF">PhCBS80983_g02353</name>
</gene>
<dbReference type="InterPro" id="IPR023753">
    <property type="entry name" value="FAD/NAD-binding_dom"/>
</dbReference>
<dbReference type="PANTHER" id="PTHR43735:SF11">
    <property type="entry name" value="HYPOTHETICAL OXIDOREDUCTASE (EUROFUNG)"/>
    <property type="match status" value="1"/>
</dbReference>
<dbReference type="STRING" id="109895.A0A507E8Y6"/>
<dbReference type="GO" id="GO:0004174">
    <property type="term" value="F:electron-transferring-flavoprotein dehydrogenase activity"/>
    <property type="evidence" value="ECO:0007669"/>
    <property type="project" value="TreeGrafter"/>
</dbReference>
<sequence length="495" mass="54217">MGITLSRYEAWGKTVERVPLLGPVVGPIWLELVPALLTSLMVQGVSGTVKQIGAQWWGIPPPPRPKSLPAAPATCEVSPAVENHEVPEDTVVVTKPTDDSCKNIVIIGGSVTGIAATLKIRFGCPLPANYRVIIIEKHTHMHYMFAFPRASVIPGFENELFVPYDRLFTTPAEGAVVHASATKLTHTHVELDRHVPGFGTKIPYEYLIYGAGARHPKPGCLSDEITKDDGINVLKGFQEKIVKSTKVLIIGGGAVGLELAAEIKEHYPEKTVTLVHSRPQYLQSYKYGLHEKSYAILNKFGVNQILGDRVVLPEGGFKDDGKMTITCTKQGREIESDLQILCTGMTPNSGLLAGLSPKSINPESKYVRIKDTMQIDDDEFPNIFAAGDVTDSTDIKTGVSAFAHAHLAIDNVVRMINGLAEGKERKDIELVHKDPVMPQILLYLGSSQGVAQVAHNKFLYTASSWFVRKFFSYNVNAGRAWEWANMPLTEATVNL</sequence>
<protein>
    <recommendedName>
        <fullName evidence="1">FAD/NAD(P)-binding domain-containing protein</fullName>
    </recommendedName>
</protein>
<feature type="domain" description="FAD/NAD(P)-binding" evidence="1">
    <location>
        <begin position="103"/>
        <end position="403"/>
    </location>
</feature>
<dbReference type="EMBL" id="QEAQ01000023">
    <property type="protein sequence ID" value="TPX59608.1"/>
    <property type="molecule type" value="Genomic_DNA"/>
</dbReference>
<evidence type="ECO:0000313" key="2">
    <source>
        <dbReference type="EMBL" id="TPX59608.1"/>
    </source>
</evidence>
<dbReference type="PRINTS" id="PR00368">
    <property type="entry name" value="FADPNR"/>
</dbReference>
<dbReference type="SUPFAM" id="SSF51905">
    <property type="entry name" value="FAD/NAD(P)-binding domain"/>
    <property type="match status" value="1"/>
</dbReference>
<name>A0A507E8Y6_9FUNG</name>
<organism evidence="2 3">
    <name type="scientific">Powellomyces hirtus</name>
    <dbReference type="NCBI Taxonomy" id="109895"/>
    <lineage>
        <taxon>Eukaryota</taxon>
        <taxon>Fungi</taxon>
        <taxon>Fungi incertae sedis</taxon>
        <taxon>Chytridiomycota</taxon>
        <taxon>Chytridiomycota incertae sedis</taxon>
        <taxon>Chytridiomycetes</taxon>
        <taxon>Spizellomycetales</taxon>
        <taxon>Powellomycetaceae</taxon>
        <taxon>Powellomyces</taxon>
    </lineage>
</organism>
<dbReference type="GO" id="GO:0005737">
    <property type="term" value="C:cytoplasm"/>
    <property type="evidence" value="ECO:0007669"/>
    <property type="project" value="TreeGrafter"/>
</dbReference>
<dbReference type="InterPro" id="IPR036188">
    <property type="entry name" value="FAD/NAD-bd_sf"/>
</dbReference>
<proteinExistence type="predicted"/>
<evidence type="ECO:0000313" key="3">
    <source>
        <dbReference type="Proteomes" id="UP000318582"/>
    </source>
</evidence>
<keyword evidence="3" id="KW-1185">Reference proteome</keyword>
<dbReference type="Proteomes" id="UP000318582">
    <property type="component" value="Unassembled WGS sequence"/>
</dbReference>
<dbReference type="PRINTS" id="PR00411">
    <property type="entry name" value="PNDRDTASEI"/>
</dbReference>
<comment type="caution">
    <text evidence="2">The sequence shown here is derived from an EMBL/GenBank/DDBJ whole genome shotgun (WGS) entry which is preliminary data.</text>
</comment>
<dbReference type="Pfam" id="PF07992">
    <property type="entry name" value="Pyr_redox_2"/>
    <property type="match status" value="1"/>
</dbReference>
<dbReference type="Gene3D" id="3.50.50.100">
    <property type="match status" value="1"/>
</dbReference>
<accession>A0A507E8Y6</accession>
<evidence type="ECO:0000259" key="1">
    <source>
        <dbReference type="Pfam" id="PF07992"/>
    </source>
</evidence>
<dbReference type="GO" id="GO:0050660">
    <property type="term" value="F:flavin adenine dinucleotide binding"/>
    <property type="evidence" value="ECO:0007669"/>
    <property type="project" value="TreeGrafter"/>
</dbReference>
<dbReference type="AlphaFoldDB" id="A0A507E8Y6"/>